<evidence type="ECO:0000256" key="13">
    <source>
        <dbReference type="ARBA" id="ARBA00023157"/>
    </source>
</evidence>
<reference evidence="19" key="2">
    <citation type="submission" date="2025-08" db="UniProtKB">
        <authorList>
            <consortium name="Ensembl"/>
        </authorList>
    </citation>
    <scope>IDENTIFICATION</scope>
</reference>
<dbReference type="InterPro" id="IPR000407">
    <property type="entry name" value="GDA1_CD39_NTPase"/>
</dbReference>
<comment type="cofactor">
    <cofactor evidence="2">
        <name>Mg(2+)</name>
        <dbReference type="ChEBI" id="CHEBI:18420"/>
    </cofactor>
</comment>
<feature type="active site" description="Proton acceptor" evidence="15">
    <location>
        <position position="169"/>
    </location>
</feature>
<evidence type="ECO:0000256" key="12">
    <source>
        <dbReference type="ARBA" id="ARBA00023136"/>
    </source>
</evidence>
<dbReference type="PANTHER" id="PTHR11782:SF33">
    <property type="entry name" value="ECTONUCLEOSIDE TRIPHOSPHATE DIPHOSPHOHYDROLASE 2"/>
    <property type="match status" value="1"/>
</dbReference>
<dbReference type="AlphaFoldDB" id="W5LYP7"/>
<organism evidence="19 20">
    <name type="scientific">Lepisosteus oculatus</name>
    <name type="common">Spotted gar</name>
    <dbReference type="NCBI Taxonomy" id="7918"/>
    <lineage>
        <taxon>Eukaryota</taxon>
        <taxon>Metazoa</taxon>
        <taxon>Chordata</taxon>
        <taxon>Craniata</taxon>
        <taxon>Vertebrata</taxon>
        <taxon>Euteleostomi</taxon>
        <taxon>Actinopterygii</taxon>
        <taxon>Neopterygii</taxon>
        <taxon>Holostei</taxon>
        <taxon>Semionotiformes</taxon>
        <taxon>Lepisosteidae</taxon>
        <taxon>Lepisosteus</taxon>
    </lineage>
</organism>
<dbReference type="GO" id="GO:0017111">
    <property type="term" value="F:ribonucleoside triphosphate phosphatase activity"/>
    <property type="evidence" value="ECO:0000318"/>
    <property type="project" value="GO_Central"/>
</dbReference>
<feature type="transmembrane region" description="Helical" evidence="18">
    <location>
        <begin position="12"/>
        <end position="31"/>
    </location>
</feature>
<evidence type="ECO:0000256" key="10">
    <source>
        <dbReference type="ARBA" id="ARBA00022842"/>
    </source>
</evidence>
<dbReference type="eggNOG" id="KOG1386">
    <property type="taxonomic scope" value="Eukaryota"/>
</dbReference>
<evidence type="ECO:0000256" key="6">
    <source>
        <dbReference type="ARBA" id="ARBA00022741"/>
    </source>
</evidence>
<dbReference type="Gene3D" id="3.30.420.150">
    <property type="entry name" value="Exopolyphosphatase. Domain 2"/>
    <property type="match status" value="1"/>
</dbReference>
<evidence type="ECO:0000256" key="9">
    <source>
        <dbReference type="ARBA" id="ARBA00022840"/>
    </source>
</evidence>
<keyword evidence="9 16" id="KW-0067">ATP-binding</keyword>
<evidence type="ECO:0000313" key="19">
    <source>
        <dbReference type="Ensembl" id="ENSLOCP00000001254.1"/>
    </source>
</evidence>
<dbReference type="STRING" id="7918.ENSLOCP00000001254"/>
<keyword evidence="8" id="KW-0106">Calcium</keyword>
<keyword evidence="6 16" id="KW-0547">Nucleotide-binding</keyword>
<dbReference type="FunFam" id="3.30.420.40:FF:000068">
    <property type="entry name" value="Ectonucleoside triphosphate diphosphohydrolase 1"/>
    <property type="match status" value="1"/>
</dbReference>
<protein>
    <submittedName>
        <fullName evidence="19">Ectonucleoside triphosphate diphosphohydrolase 2a, tandem duplicate 1</fullName>
    </submittedName>
</protein>
<evidence type="ECO:0000313" key="20">
    <source>
        <dbReference type="Proteomes" id="UP000018468"/>
    </source>
</evidence>
<evidence type="ECO:0000256" key="11">
    <source>
        <dbReference type="ARBA" id="ARBA00022989"/>
    </source>
</evidence>
<dbReference type="Proteomes" id="UP000018468">
    <property type="component" value="Linkage group LG21"/>
</dbReference>
<dbReference type="OMA" id="NEECRYQ"/>
<evidence type="ECO:0000256" key="15">
    <source>
        <dbReference type="PIRSR" id="PIRSR600407-1"/>
    </source>
</evidence>
<keyword evidence="14" id="KW-0325">Glycoprotein</keyword>
<dbReference type="FunFam" id="3.30.420.150:FF:000002">
    <property type="entry name" value="Ectonucleoside triphosphate diphosphohydrolase 1"/>
    <property type="match status" value="1"/>
</dbReference>
<keyword evidence="12 18" id="KW-0472">Membrane</keyword>
<dbReference type="GO" id="GO:0009134">
    <property type="term" value="P:nucleoside diphosphate catabolic process"/>
    <property type="evidence" value="ECO:0000318"/>
    <property type="project" value="GO_Central"/>
</dbReference>
<evidence type="ECO:0000256" key="14">
    <source>
        <dbReference type="ARBA" id="ARBA00023180"/>
    </source>
</evidence>
<evidence type="ECO:0000256" key="8">
    <source>
        <dbReference type="ARBA" id="ARBA00022837"/>
    </source>
</evidence>
<dbReference type="InParanoid" id="W5LYP7"/>
<evidence type="ECO:0000256" key="4">
    <source>
        <dbReference type="ARBA" id="ARBA00009283"/>
    </source>
</evidence>
<dbReference type="EMBL" id="AHAT01021863">
    <property type="status" value="NOT_ANNOTATED_CDS"/>
    <property type="molecule type" value="Genomic_DNA"/>
</dbReference>
<evidence type="ECO:0000256" key="1">
    <source>
        <dbReference type="ARBA" id="ARBA00001913"/>
    </source>
</evidence>
<evidence type="ECO:0000256" key="5">
    <source>
        <dbReference type="ARBA" id="ARBA00022692"/>
    </source>
</evidence>
<evidence type="ECO:0000256" key="7">
    <source>
        <dbReference type="ARBA" id="ARBA00022801"/>
    </source>
</evidence>
<dbReference type="GO" id="GO:0005524">
    <property type="term" value="F:ATP binding"/>
    <property type="evidence" value="ECO:0007669"/>
    <property type="project" value="UniProtKB-KW"/>
</dbReference>
<feature type="binding site" evidence="16">
    <location>
        <begin position="208"/>
        <end position="212"/>
    </location>
    <ligand>
        <name>ATP</name>
        <dbReference type="ChEBI" id="CHEBI:30616"/>
    </ligand>
</feature>
<dbReference type="GO" id="GO:0045134">
    <property type="term" value="F:UDP phosphatase activity"/>
    <property type="evidence" value="ECO:0000318"/>
    <property type="project" value="GO_Central"/>
</dbReference>
<keyword evidence="7 17" id="KW-0378">Hydrolase</keyword>
<dbReference type="HOGENOM" id="CLU_010246_2_3_1"/>
<name>W5LYP7_LEPOC</name>
<comment type="subcellular location">
    <subcellularLocation>
        <location evidence="3">Membrane</location>
        <topology evidence="3">Multi-pass membrane protein</topology>
    </subcellularLocation>
</comment>
<keyword evidence="10" id="KW-0460">Magnesium</keyword>
<accession>W5LYP7</accession>
<dbReference type="PROSITE" id="PS01238">
    <property type="entry name" value="GDA1_CD39_NTPASE"/>
    <property type="match status" value="1"/>
</dbReference>
<dbReference type="PANTHER" id="PTHR11782">
    <property type="entry name" value="ADENOSINE/GUANOSINE DIPHOSPHATASE"/>
    <property type="match status" value="1"/>
</dbReference>
<dbReference type="EMBL" id="AHAT01021864">
    <property type="status" value="NOT_ANNOTATED_CDS"/>
    <property type="molecule type" value="Genomic_DNA"/>
</dbReference>
<dbReference type="Gene3D" id="3.30.420.40">
    <property type="match status" value="1"/>
</dbReference>
<reference evidence="19" key="3">
    <citation type="submission" date="2025-09" db="UniProtKB">
        <authorList>
            <consortium name="Ensembl"/>
        </authorList>
    </citation>
    <scope>IDENTIFICATION</scope>
</reference>
<evidence type="ECO:0000256" key="3">
    <source>
        <dbReference type="ARBA" id="ARBA00004141"/>
    </source>
</evidence>
<dbReference type="Bgee" id="ENSLOCG00000001110">
    <property type="expression patterns" value="Expressed in camera-type eye and 13 other cell types or tissues"/>
</dbReference>
<evidence type="ECO:0000256" key="2">
    <source>
        <dbReference type="ARBA" id="ARBA00001946"/>
    </source>
</evidence>
<keyword evidence="11 18" id="KW-1133">Transmembrane helix</keyword>
<keyword evidence="5 18" id="KW-0812">Transmembrane</keyword>
<feature type="transmembrane region" description="Helical" evidence="18">
    <location>
        <begin position="471"/>
        <end position="493"/>
    </location>
</feature>
<dbReference type="GeneTree" id="ENSGT01150000286965"/>
<evidence type="ECO:0000256" key="16">
    <source>
        <dbReference type="PIRSR" id="PIRSR600407-2"/>
    </source>
</evidence>
<comment type="similarity">
    <text evidence="4 17">Belongs to the GDA1/CD39 NTPase family.</text>
</comment>
<dbReference type="Ensembl" id="ENSLOCT00000001258.1">
    <property type="protein sequence ID" value="ENSLOCP00000001254.1"/>
    <property type="gene ID" value="ENSLOCG00000001110.1"/>
</dbReference>
<proteinExistence type="inferred from homology"/>
<keyword evidence="20" id="KW-1185">Reference proteome</keyword>
<sequence>SARTMARHCGQLATPVLLLLAGAFGIMLLAIPTRDVEEPPDYMYGIVLDAGSSHTALYIYKWPADKENGTGIVTQHSECHVEGGGISSYASQPGGAGKSLETCLNQAKQDVPQGKHAQTPIYLGATAGMRLLNMSSPEDSDRVLMEVKEKVSSYPFKFQRAEILTGQLEGAYGWVTINYLLENFIKYGFVGRWLSPGQGTVGAMDFGGASTQISFVTQEKLESPLDSMTLRLYGQEYRLYTHSFLCYGRDQALRKVLASMMQTQNFVAEVTHPCYPAGHSVDVKLGQVFDSPCTQGQRPSPYRPDSVVRVLGSGNYGECRNVVSQIFSLQDCPFSRCSFNSVFQPPVSGRFLAFSAFFYTSSFLQRATGISVNSPAQMKSAAQAVCAMTFKQMREKVPDQEKRLQDYCTISVFIEVLMLDAYGFDNSTFPLVSFQKQVGDTSIGWALGYMLSLSSLLPEESLSVRKALRPWAWAVLLLLFVLLLLLALVLLLLHLCRSRKSGGAII</sequence>
<keyword evidence="13" id="KW-1015">Disulfide bond</keyword>
<evidence type="ECO:0000256" key="18">
    <source>
        <dbReference type="SAM" id="Phobius"/>
    </source>
</evidence>
<dbReference type="Pfam" id="PF01150">
    <property type="entry name" value="GDA1_CD39"/>
    <property type="match status" value="1"/>
</dbReference>
<reference evidence="20" key="1">
    <citation type="submission" date="2011-12" db="EMBL/GenBank/DDBJ databases">
        <title>The Draft Genome of Lepisosteus oculatus.</title>
        <authorList>
            <consortium name="The Broad Institute Genome Assembly &amp; Analysis Group"/>
            <consortium name="Computational R&amp;D Group"/>
            <consortium name="and Sequencing Platform"/>
            <person name="Di Palma F."/>
            <person name="Alfoldi J."/>
            <person name="Johnson J."/>
            <person name="Berlin A."/>
            <person name="Gnerre S."/>
            <person name="Jaffe D."/>
            <person name="MacCallum I."/>
            <person name="Young S."/>
            <person name="Walker B.J."/>
            <person name="Lander E.S."/>
            <person name="Lindblad-Toh K."/>
        </authorList>
    </citation>
    <scope>NUCLEOTIDE SEQUENCE [LARGE SCALE GENOMIC DNA]</scope>
</reference>
<dbReference type="GO" id="GO:0005886">
    <property type="term" value="C:plasma membrane"/>
    <property type="evidence" value="ECO:0000318"/>
    <property type="project" value="GO_Central"/>
</dbReference>
<evidence type="ECO:0000256" key="17">
    <source>
        <dbReference type="RuleBase" id="RU003833"/>
    </source>
</evidence>
<dbReference type="GO" id="GO:0004382">
    <property type="term" value="F:GDP phosphatase activity"/>
    <property type="evidence" value="ECO:0000318"/>
    <property type="project" value="GO_Central"/>
</dbReference>
<comment type="cofactor">
    <cofactor evidence="1">
        <name>Ca(2+)</name>
        <dbReference type="ChEBI" id="CHEBI:29108"/>
    </cofactor>
</comment>